<evidence type="ECO:0000313" key="2">
    <source>
        <dbReference type="EMBL" id="SFT39020.1"/>
    </source>
</evidence>
<protein>
    <submittedName>
        <fullName evidence="2">Pimeloyl-ACP methyl ester carboxylesterase</fullName>
    </submittedName>
</protein>
<reference evidence="2 3" key="1">
    <citation type="submission" date="2016-10" db="EMBL/GenBank/DDBJ databases">
        <authorList>
            <person name="Varghese N."/>
            <person name="Submissions S."/>
        </authorList>
    </citation>
    <scope>NUCLEOTIDE SEQUENCE [LARGE SCALE GENOMIC DNA]</scope>
    <source>
        <strain evidence="2 3">CGMCC 1.8499</strain>
    </source>
</reference>
<dbReference type="PRINTS" id="PR00111">
    <property type="entry name" value="ABHYDROLASE"/>
</dbReference>
<dbReference type="InterPro" id="IPR029058">
    <property type="entry name" value="AB_hydrolase_fold"/>
</dbReference>
<feature type="domain" description="AB hydrolase-1" evidence="1">
    <location>
        <begin position="102"/>
        <end position="205"/>
    </location>
</feature>
<dbReference type="PANTHER" id="PTHR43798">
    <property type="entry name" value="MONOACYLGLYCEROL LIPASE"/>
    <property type="match status" value="1"/>
</dbReference>
<dbReference type="Pfam" id="PF00561">
    <property type="entry name" value="Abhydrolase_1"/>
    <property type="match status" value="1"/>
</dbReference>
<dbReference type="Gene3D" id="3.40.50.1820">
    <property type="entry name" value="alpha/beta hydrolase"/>
    <property type="match status" value="1"/>
</dbReference>
<dbReference type="InterPro" id="IPR000073">
    <property type="entry name" value="AB_hydrolase_1"/>
</dbReference>
<keyword evidence="3" id="KW-1185">Reference proteome</keyword>
<dbReference type="PRINTS" id="PR00412">
    <property type="entry name" value="EPOXHYDRLASE"/>
</dbReference>
<evidence type="ECO:0000259" key="1">
    <source>
        <dbReference type="Pfam" id="PF00561"/>
    </source>
</evidence>
<sequence length="369" mass="42710">MAALRGIFSWHLYYKFKAGMIRWRHFFKKWWERIMVLLRVILISAVALFNVSSVLANNEKLSYDAELSTYSYDYPVKFFNLSSQQSSLKMAYSYLKPKGDKPTVVLMHGKNFNGHYWTSTAKYLNEAGYGVLIPDQIGFGKSSKPKDYQFSFPALANNTHQLITSLGIKRPIVLGHSMGGMLASRYALMFPEQVRKLILLNPIGLENYLSYVQYKDTDFFYDLELGKTPEKIIAYQKQNYYDGKWNQHYEQLTHFLSGQIQGPDHELMAWVNAKTYDMIFTQPVITEFDQFKMPVALIIGTRDRTGPGRNWKKPGVEYQLGRYDELGKTATNLIPTAHLIELKDIGHLPHIENFELFKKAMNKALAFKE</sequence>
<accession>A0ABY1G8R7</accession>
<proteinExistence type="predicted"/>
<dbReference type="EMBL" id="FPAZ01000002">
    <property type="protein sequence ID" value="SFT39020.1"/>
    <property type="molecule type" value="Genomic_DNA"/>
</dbReference>
<comment type="caution">
    <text evidence="2">The sequence shown here is derived from an EMBL/GenBank/DDBJ whole genome shotgun (WGS) entry which is preliminary data.</text>
</comment>
<gene>
    <name evidence="2" type="ORF">SAMN04487854_102103</name>
</gene>
<name>A0ABY1G8R7_9GAMM</name>
<dbReference type="Proteomes" id="UP000183805">
    <property type="component" value="Unassembled WGS sequence"/>
</dbReference>
<organism evidence="2 3">
    <name type="scientific">Pseudoalteromonas lipolytica</name>
    <dbReference type="NCBI Taxonomy" id="570156"/>
    <lineage>
        <taxon>Bacteria</taxon>
        <taxon>Pseudomonadati</taxon>
        <taxon>Pseudomonadota</taxon>
        <taxon>Gammaproteobacteria</taxon>
        <taxon>Alteromonadales</taxon>
        <taxon>Pseudoalteromonadaceae</taxon>
        <taxon>Pseudoalteromonas</taxon>
    </lineage>
</organism>
<dbReference type="InterPro" id="IPR050266">
    <property type="entry name" value="AB_hydrolase_sf"/>
</dbReference>
<dbReference type="InterPro" id="IPR000639">
    <property type="entry name" value="Epox_hydrolase-like"/>
</dbReference>
<evidence type="ECO:0000313" key="3">
    <source>
        <dbReference type="Proteomes" id="UP000183805"/>
    </source>
</evidence>
<dbReference type="PANTHER" id="PTHR43798:SF33">
    <property type="entry name" value="HYDROLASE, PUTATIVE (AFU_ORTHOLOGUE AFUA_2G14860)-RELATED"/>
    <property type="match status" value="1"/>
</dbReference>
<dbReference type="SUPFAM" id="SSF53474">
    <property type="entry name" value="alpha/beta-Hydrolases"/>
    <property type="match status" value="1"/>
</dbReference>